<feature type="domain" description="NAD-dependent epimerase/dehydratase" evidence="2">
    <location>
        <begin position="8"/>
        <end position="240"/>
    </location>
</feature>
<dbReference type="InterPro" id="IPR036291">
    <property type="entry name" value="NAD(P)-bd_dom_sf"/>
</dbReference>
<dbReference type="AlphaFoldDB" id="A0A1F6LJ23"/>
<evidence type="ECO:0000313" key="3">
    <source>
        <dbReference type="EMBL" id="OGH59398.1"/>
    </source>
</evidence>
<dbReference type="Gene3D" id="3.40.50.720">
    <property type="entry name" value="NAD(P)-binding Rossmann-like Domain"/>
    <property type="match status" value="1"/>
</dbReference>
<evidence type="ECO:0000313" key="4">
    <source>
        <dbReference type="Proteomes" id="UP000177067"/>
    </source>
</evidence>
<gene>
    <name evidence="3" type="ORF">A2725_01050</name>
</gene>
<dbReference type="PANTHER" id="PTHR43000">
    <property type="entry name" value="DTDP-D-GLUCOSE 4,6-DEHYDRATASE-RELATED"/>
    <property type="match status" value="1"/>
</dbReference>
<proteinExistence type="inferred from homology"/>
<comment type="similarity">
    <text evidence="1">Belongs to the NAD(P)-dependent epimerase/dehydratase family.</text>
</comment>
<reference evidence="3 4" key="1">
    <citation type="journal article" date="2016" name="Nat. Commun.">
        <title>Thousands of microbial genomes shed light on interconnected biogeochemical processes in an aquifer system.</title>
        <authorList>
            <person name="Anantharaman K."/>
            <person name="Brown C.T."/>
            <person name="Hug L.A."/>
            <person name="Sharon I."/>
            <person name="Castelle C.J."/>
            <person name="Probst A.J."/>
            <person name="Thomas B.C."/>
            <person name="Singh A."/>
            <person name="Wilkins M.J."/>
            <person name="Karaoz U."/>
            <person name="Brodie E.L."/>
            <person name="Williams K.H."/>
            <person name="Hubbard S.S."/>
            <person name="Banfield J.F."/>
        </authorList>
    </citation>
    <scope>NUCLEOTIDE SEQUENCE [LARGE SCALE GENOMIC DNA]</scope>
</reference>
<dbReference type="EMBL" id="MFPS01000007">
    <property type="protein sequence ID" value="OGH59398.1"/>
    <property type="molecule type" value="Genomic_DNA"/>
</dbReference>
<name>A0A1F6LJ23_9BACT</name>
<comment type="caution">
    <text evidence="3">The sequence shown here is derived from an EMBL/GenBank/DDBJ whole genome shotgun (WGS) entry which is preliminary data.</text>
</comment>
<evidence type="ECO:0000259" key="2">
    <source>
        <dbReference type="Pfam" id="PF01370"/>
    </source>
</evidence>
<accession>A0A1F6LJ23</accession>
<evidence type="ECO:0000256" key="1">
    <source>
        <dbReference type="ARBA" id="ARBA00007637"/>
    </source>
</evidence>
<dbReference type="SUPFAM" id="SSF51735">
    <property type="entry name" value="NAD(P)-binding Rossmann-fold domains"/>
    <property type="match status" value="1"/>
</dbReference>
<dbReference type="Proteomes" id="UP000177067">
    <property type="component" value="Unassembled WGS sequence"/>
</dbReference>
<sequence>MSNSNKKILVTGGAGFIGSHLVERLVSEGYDVNILIKETTDTWRIEHILDKVNLHYVSLLDKNSLESFVNKLKPYGVFHLAASNIASGVTAGDEDVLNTNILGFKNLVDSLKDIDYNFFVNTGSFMEYGPKQYPVKESDLCEPTELYSISKLSATLYGQAVAKTSNKPIITFRLFTPYGPKIQKGRLVYEVVKRALDGRDIEITNKDVSRDFIYVGDLVDLYMSAIDSAKNNKGGIFNAGSGKAVQLGELVKIVMNLTGSKSNINWGERPLLDYDSKLWQADMENTFKNFNWKPKYSLEAGLKEVINYLKK</sequence>
<dbReference type="Pfam" id="PF01370">
    <property type="entry name" value="Epimerase"/>
    <property type="match status" value="1"/>
</dbReference>
<protein>
    <recommendedName>
        <fullName evidence="2">NAD-dependent epimerase/dehydratase domain-containing protein</fullName>
    </recommendedName>
</protein>
<organism evidence="3 4">
    <name type="scientific">Candidatus Magasanikbacteria bacterium RIFCSPHIGHO2_01_FULL_33_34</name>
    <dbReference type="NCBI Taxonomy" id="1798671"/>
    <lineage>
        <taxon>Bacteria</taxon>
        <taxon>Candidatus Magasanikiibacteriota</taxon>
    </lineage>
</organism>
<dbReference type="InterPro" id="IPR001509">
    <property type="entry name" value="Epimerase_deHydtase"/>
</dbReference>